<accession>A0A6M3K5Y1</accession>
<name>A0A6M3K5Y1_9ZZZZ</name>
<dbReference type="AlphaFoldDB" id="A0A6M3K5Y1"/>
<sequence length="129" mass="14309">MDTIFIRRASNGWIVGQHSKETDEEGFPVEQVDEVFEDRGDPYEAFRDLLYAVNEAIGPPISDHEMKQIRIYVRPGDEVRRAICALEGCGKPAVDGGCLCEDHHPAGHLIKDADALTLEMRAKEDAGDA</sequence>
<gene>
    <name evidence="1" type="ORF">MM415A01514_0004</name>
</gene>
<organism evidence="1">
    <name type="scientific">viral metagenome</name>
    <dbReference type="NCBI Taxonomy" id="1070528"/>
    <lineage>
        <taxon>unclassified sequences</taxon>
        <taxon>metagenomes</taxon>
        <taxon>organismal metagenomes</taxon>
    </lineage>
</organism>
<protein>
    <submittedName>
        <fullName evidence="1">Uncharacterized protein</fullName>
    </submittedName>
</protein>
<proteinExistence type="predicted"/>
<evidence type="ECO:0000313" key="1">
    <source>
        <dbReference type="EMBL" id="QJA76407.1"/>
    </source>
</evidence>
<reference evidence="1" key="1">
    <citation type="submission" date="2020-03" db="EMBL/GenBank/DDBJ databases">
        <title>The deep terrestrial virosphere.</title>
        <authorList>
            <person name="Holmfeldt K."/>
            <person name="Nilsson E."/>
            <person name="Simone D."/>
            <person name="Lopez-Fernandez M."/>
            <person name="Wu X."/>
            <person name="de Brujin I."/>
            <person name="Lundin D."/>
            <person name="Andersson A."/>
            <person name="Bertilsson S."/>
            <person name="Dopson M."/>
        </authorList>
    </citation>
    <scope>NUCLEOTIDE SEQUENCE</scope>
    <source>
        <strain evidence="1">MM415A01514</strain>
    </source>
</reference>
<dbReference type="EMBL" id="MT142223">
    <property type="protein sequence ID" value="QJA76407.1"/>
    <property type="molecule type" value="Genomic_DNA"/>
</dbReference>